<proteinExistence type="predicted"/>
<organism evidence="2 3">
    <name type="scientific">Micromonospora kangleipakensis</name>
    <dbReference type="NCBI Taxonomy" id="1077942"/>
    <lineage>
        <taxon>Bacteria</taxon>
        <taxon>Bacillati</taxon>
        <taxon>Actinomycetota</taxon>
        <taxon>Actinomycetes</taxon>
        <taxon>Micromonosporales</taxon>
        <taxon>Micromonosporaceae</taxon>
        <taxon>Micromonospora</taxon>
    </lineage>
</organism>
<evidence type="ECO:0000313" key="3">
    <source>
        <dbReference type="Proteomes" id="UP000294114"/>
    </source>
</evidence>
<protein>
    <submittedName>
        <fullName evidence="2">HD domain-containing protein</fullName>
    </submittedName>
</protein>
<dbReference type="InterPro" id="IPR006674">
    <property type="entry name" value="HD_domain"/>
</dbReference>
<name>A0A4Q8B766_9ACTN</name>
<dbReference type="CDD" id="cd00077">
    <property type="entry name" value="HDc"/>
    <property type="match status" value="1"/>
</dbReference>
<dbReference type="AlphaFoldDB" id="A0A4Q8B766"/>
<comment type="caution">
    <text evidence="2">The sequence shown here is derived from an EMBL/GenBank/DDBJ whole genome shotgun (WGS) entry which is preliminary data.</text>
</comment>
<accession>A0A4Q8B766</accession>
<dbReference type="OrthoDB" id="2989229at2"/>
<reference evidence="2 3" key="1">
    <citation type="submission" date="2019-02" db="EMBL/GenBank/DDBJ databases">
        <title>Sequencing the genomes of 1000 actinobacteria strains.</title>
        <authorList>
            <person name="Klenk H.-P."/>
        </authorList>
    </citation>
    <scope>NUCLEOTIDE SEQUENCE [LARGE SCALE GENOMIC DNA]</scope>
    <source>
        <strain evidence="2 3">DSM 45612</strain>
    </source>
</reference>
<gene>
    <name evidence="2" type="ORF">EV384_1885</name>
</gene>
<keyword evidence="3" id="KW-1185">Reference proteome</keyword>
<evidence type="ECO:0000259" key="1">
    <source>
        <dbReference type="Pfam" id="PF01966"/>
    </source>
</evidence>
<dbReference type="Pfam" id="PF01966">
    <property type="entry name" value="HD"/>
    <property type="match status" value="1"/>
</dbReference>
<evidence type="ECO:0000313" key="2">
    <source>
        <dbReference type="EMBL" id="RZU73480.1"/>
    </source>
</evidence>
<feature type="domain" description="HD" evidence="1">
    <location>
        <begin position="23"/>
        <end position="122"/>
    </location>
</feature>
<dbReference type="SUPFAM" id="SSF109604">
    <property type="entry name" value="HD-domain/PDEase-like"/>
    <property type="match status" value="1"/>
</dbReference>
<dbReference type="RefSeq" id="WP_130332024.1">
    <property type="nucleotide sequence ID" value="NZ_SHLD01000001.1"/>
</dbReference>
<dbReference type="EMBL" id="SHLD01000001">
    <property type="protein sequence ID" value="RZU73480.1"/>
    <property type="molecule type" value="Genomic_DNA"/>
</dbReference>
<dbReference type="Gene3D" id="1.10.3210.10">
    <property type="entry name" value="Hypothetical protein af1432"/>
    <property type="match status" value="1"/>
</dbReference>
<dbReference type="Proteomes" id="UP000294114">
    <property type="component" value="Unassembled WGS sequence"/>
</dbReference>
<sequence length="188" mass="21209">MAQLVDTARQTARIKLEVALPRRWGHVQAVAVKARQVAAAVPEEDRDILVAAAWLHDVGYSPDLVDTGFHSLDGGRWLRREHFDERIAALVAHHSCAWLEAEERGLDETLAQEFPREESAVADALCFADMTTGPDGQDFEVLERLEEIRSRYGPDHLVTRFIIRAEPEMVAAVRRTQSRLHGRVPQPM</sequence>
<dbReference type="InterPro" id="IPR003607">
    <property type="entry name" value="HD/PDEase_dom"/>
</dbReference>